<feature type="region of interest" description="Disordered" evidence="1">
    <location>
        <begin position="126"/>
        <end position="177"/>
    </location>
</feature>
<name>A0A8C4PXZ8_EPTBU</name>
<feature type="region of interest" description="Disordered" evidence="1">
    <location>
        <begin position="507"/>
        <end position="560"/>
    </location>
</feature>
<dbReference type="Ensembl" id="ENSEBUT00000004302.1">
    <property type="protein sequence ID" value="ENSEBUP00000003902.1"/>
    <property type="gene ID" value="ENSEBUG00000002791.1"/>
</dbReference>
<keyword evidence="4" id="KW-1185">Reference proteome</keyword>
<dbReference type="GO" id="GO:0043491">
    <property type="term" value="P:phosphatidylinositol 3-kinase/protein kinase B signal transduction"/>
    <property type="evidence" value="ECO:0007669"/>
    <property type="project" value="InterPro"/>
</dbReference>
<dbReference type="AlphaFoldDB" id="A0A8C4PXZ8"/>
<dbReference type="PANTHER" id="PTHR22633:SF2">
    <property type="entry name" value="NEURONAL TYROSINE-PHOSPHORYLATED PHOSPHOINOSITIDE-3-KINASE ADAPTER 1"/>
    <property type="match status" value="1"/>
</dbReference>
<proteinExistence type="predicted"/>
<organism evidence="3 4">
    <name type="scientific">Eptatretus burgeri</name>
    <name type="common">Inshore hagfish</name>
    <dbReference type="NCBI Taxonomy" id="7764"/>
    <lineage>
        <taxon>Eukaryota</taxon>
        <taxon>Metazoa</taxon>
        <taxon>Chordata</taxon>
        <taxon>Craniata</taxon>
        <taxon>Vertebrata</taxon>
        <taxon>Cyclostomata</taxon>
        <taxon>Myxini</taxon>
        <taxon>Myxiniformes</taxon>
        <taxon>Myxinidae</taxon>
        <taxon>Eptatretinae</taxon>
        <taxon>Eptatretus</taxon>
    </lineage>
</organism>
<dbReference type="InterPro" id="IPR039482">
    <property type="entry name" value="NYAP_N"/>
</dbReference>
<dbReference type="GeneTree" id="ENSGT00950000185309"/>
<reference evidence="3" key="2">
    <citation type="submission" date="2025-09" db="UniProtKB">
        <authorList>
            <consortium name="Ensembl"/>
        </authorList>
    </citation>
    <scope>IDENTIFICATION</scope>
</reference>
<feature type="region of interest" description="Disordered" evidence="1">
    <location>
        <begin position="454"/>
        <end position="481"/>
    </location>
</feature>
<feature type="region of interest" description="Disordered" evidence="1">
    <location>
        <begin position="310"/>
        <end position="337"/>
    </location>
</feature>
<accession>A0A8C4PXZ8</accession>
<feature type="compositionally biased region" description="Polar residues" evidence="1">
    <location>
        <begin position="540"/>
        <end position="556"/>
    </location>
</feature>
<feature type="compositionally biased region" description="Polar residues" evidence="1">
    <location>
        <begin position="167"/>
        <end position="177"/>
    </location>
</feature>
<sequence length="783" mass="84582">MHGKRRIPEDCRRGGGNTLGLHLYRSLKSQTSLDGTDGGGQLHSETTPRLLKSSHVPLERSVGLLLSISSGVTPCSWPPMACMGPSEPSDLQTNFSVSGPCLTPAQRRLPPPPRLGRNSFVKQNATQSITHPHNTPEGINTGETTPWKQWPSGSSRKNKVPPPKPTRNPNTQLTRPFHKSSSALAMTSHIASTTRAAVEVVDSSEDDEEPVYIEMVGEPESEDEIEEGTSPPPGESEYEEMKYYLPFRPLKQNRQASALQRNKYQVRGRTIPPPFPDLLSHKPPLLSLPAEASAVENGPCMQNATTIQEAEVRPRPPSAPADCPGTRKPLPFSQGTTFSEKSRPLLVGGISSPLYRCRDDLALASPSHLSRIGDAQGMRGLEVSGHVPPPWLTPHVRRSKPISRLNSNAPCVWRNENPLSKDCRGSDRTPCCWAINHGMSTLHQNDIACMKNRSPFNNLPQQPPAYAEAHHPPPYRQPHLQSTSGIMRTTSELRPSRLLQSGLANIGKTLSADGPSKASQAGMPGPRYAESRSKSHCNPDTESPPSNSNETSQGASPQDGVPLRLQALSQGALASLTAALERRDSRSPRVTSEKVPAGSPWAGDHLTCLLGAMRVASRSAHASNHGRLGKGPLEQDWDRMNSNAGPGRARSCCRGNEPLQRQGSWTDGNSQCLDINTCCGFAVHATSPLLGDPVAASKTTMKPEDCQTGPASNLLLAPSPQPRQAIRCLFLHQQMELQGKGLQLRPTAQSCDNSSGNLLTPELGLSAVSRSSTPAPVRSQPWS</sequence>
<evidence type="ECO:0000259" key="2">
    <source>
        <dbReference type="Pfam" id="PF15439"/>
    </source>
</evidence>
<dbReference type="GO" id="GO:0048812">
    <property type="term" value="P:neuron projection morphogenesis"/>
    <property type="evidence" value="ECO:0007669"/>
    <property type="project" value="InterPro"/>
</dbReference>
<reference evidence="3" key="1">
    <citation type="submission" date="2025-08" db="UniProtKB">
        <authorList>
            <consortium name="Ensembl"/>
        </authorList>
    </citation>
    <scope>IDENTIFICATION</scope>
</reference>
<feature type="compositionally biased region" description="Acidic residues" evidence="1">
    <location>
        <begin position="215"/>
        <end position="227"/>
    </location>
</feature>
<evidence type="ECO:0000313" key="3">
    <source>
        <dbReference type="Ensembl" id="ENSEBUP00000003902.1"/>
    </source>
</evidence>
<dbReference type="InterPro" id="IPR026722">
    <property type="entry name" value="NYAP1/NYAP2"/>
</dbReference>
<evidence type="ECO:0000313" key="4">
    <source>
        <dbReference type="Proteomes" id="UP000694388"/>
    </source>
</evidence>
<evidence type="ECO:0000256" key="1">
    <source>
        <dbReference type="SAM" id="MobiDB-lite"/>
    </source>
</evidence>
<feature type="region of interest" description="Disordered" evidence="1">
    <location>
        <begin position="762"/>
        <end position="783"/>
    </location>
</feature>
<feature type="domain" description="Neuronal tyrosine-phosphorylated phosphoinositide-3-kinase adapter N-terminal" evidence="2">
    <location>
        <begin position="103"/>
        <end position="291"/>
    </location>
</feature>
<feature type="compositionally biased region" description="Basic and acidic residues" evidence="1">
    <location>
        <begin position="529"/>
        <end position="539"/>
    </location>
</feature>
<dbReference type="Pfam" id="PF15439">
    <property type="entry name" value="NYAP_N"/>
    <property type="match status" value="1"/>
</dbReference>
<feature type="region of interest" description="Disordered" evidence="1">
    <location>
        <begin position="215"/>
        <end position="236"/>
    </location>
</feature>
<feature type="compositionally biased region" description="Polar residues" evidence="1">
    <location>
        <begin position="126"/>
        <end position="155"/>
    </location>
</feature>
<feature type="compositionally biased region" description="Polar residues" evidence="1">
    <location>
        <begin position="768"/>
        <end position="783"/>
    </location>
</feature>
<dbReference type="Proteomes" id="UP000694388">
    <property type="component" value="Unplaced"/>
</dbReference>
<protein>
    <recommendedName>
        <fullName evidence="2">Neuronal tyrosine-phosphorylated phosphoinositide-3-kinase adapter N-terminal domain-containing protein</fullName>
    </recommendedName>
</protein>
<dbReference type="PANTHER" id="PTHR22633">
    <property type="entry name" value="NEURONAL TYROSINE-PHOSPHORYLATED PHOSPHOINOSITIDE-3-KINASE ADAPTER 2-RELATED"/>
    <property type="match status" value="1"/>
</dbReference>